<reference evidence="1 2" key="1">
    <citation type="submission" date="2021-06" db="EMBL/GenBank/DDBJ databases">
        <authorList>
            <person name="Palmer J.M."/>
        </authorList>
    </citation>
    <scope>NUCLEOTIDE SEQUENCE [LARGE SCALE GENOMIC DNA]</scope>
    <source>
        <strain evidence="1 2">XC_2019</strain>
        <tissue evidence="1">Muscle</tissue>
    </source>
</reference>
<protein>
    <submittedName>
        <fullName evidence="1">Uncharacterized protein</fullName>
    </submittedName>
</protein>
<proteinExistence type="predicted"/>
<keyword evidence="2" id="KW-1185">Reference proteome</keyword>
<gene>
    <name evidence="1" type="ORF">XENOCAPTIV_024165</name>
</gene>
<accession>A0ABV0QTC5</accession>
<sequence>MCLILTQTRKTDIILLLLLYRLASKNEGFYFDIHLYEKYEHDSVLSVGSSPRVQMCRHDANAHSDPWSGSQTPQVWSSWCDSGILPALFYIITPSFVYPIRLPSLLLA</sequence>
<name>A0ABV0QTC5_9TELE</name>
<evidence type="ECO:0000313" key="1">
    <source>
        <dbReference type="EMBL" id="MEQ2199074.1"/>
    </source>
</evidence>
<comment type="caution">
    <text evidence="1">The sequence shown here is derived from an EMBL/GenBank/DDBJ whole genome shotgun (WGS) entry which is preliminary data.</text>
</comment>
<dbReference type="Proteomes" id="UP001434883">
    <property type="component" value="Unassembled WGS sequence"/>
</dbReference>
<evidence type="ECO:0000313" key="2">
    <source>
        <dbReference type="Proteomes" id="UP001434883"/>
    </source>
</evidence>
<organism evidence="1 2">
    <name type="scientific">Xenoophorus captivus</name>
    <dbReference type="NCBI Taxonomy" id="1517983"/>
    <lineage>
        <taxon>Eukaryota</taxon>
        <taxon>Metazoa</taxon>
        <taxon>Chordata</taxon>
        <taxon>Craniata</taxon>
        <taxon>Vertebrata</taxon>
        <taxon>Euteleostomi</taxon>
        <taxon>Actinopterygii</taxon>
        <taxon>Neopterygii</taxon>
        <taxon>Teleostei</taxon>
        <taxon>Neoteleostei</taxon>
        <taxon>Acanthomorphata</taxon>
        <taxon>Ovalentaria</taxon>
        <taxon>Atherinomorphae</taxon>
        <taxon>Cyprinodontiformes</taxon>
        <taxon>Goodeidae</taxon>
        <taxon>Xenoophorus</taxon>
    </lineage>
</organism>
<dbReference type="EMBL" id="JAHRIN010022401">
    <property type="protein sequence ID" value="MEQ2199074.1"/>
    <property type="molecule type" value="Genomic_DNA"/>
</dbReference>